<keyword evidence="10" id="KW-1185">Reference proteome</keyword>
<feature type="transmembrane region" description="Helical" evidence="7">
    <location>
        <begin position="20"/>
        <end position="42"/>
    </location>
</feature>
<feature type="transmembrane region" description="Helical" evidence="7">
    <location>
        <begin position="102"/>
        <end position="123"/>
    </location>
</feature>
<comment type="subcellular location">
    <subcellularLocation>
        <location evidence="7">Cell inner membrane</location>
        <topology evidence="7">Multi-pass membrane protein</topology>
    </subcellularLocation>
    <subcellularLocation>
        <location evidence="1">Cell membrane</location>
        <topology evidence="1">Multi-pass membrane protein</topology>
    </subcellularLocation>
</comment>
<keyword evidence="3" id="KW-1003">Cell membrane</keyword>
<protein>
    <recommendedName>
        <fullName evidence="7">TRAP transporter small permease protein</fullName>
    </recommendedName>
</protein>
<evidence type="ECO:0000256" key="5">
    <source>
        <dbReference type="ARBA" id="ARBA00022989"/>
    </source>
</evidence>
<dbReference type="AlphaFoldDB" id="A0A1G7KLP4"/>
<dbReference type="GO" id="GO:0022857">
    <property type="term" value="F:transmembrane transporter activity"/>
    <property type="evidence" value="ECO:0007669"/>
    <property type="project" value="UniProtKB-UniRule"/>
</dbReference>
<feature type="transmembrane region" description="Helical" evidence="7">
    <location>
        <begin position="147"/>
        <end position="166"/>
    </location>
</feature>
<feature type="transmembrane region" description="Helical" evidence="7">
    <location>
        <begin position="62"/>
        <end position="82"/>
    </location>
</feature>
<evidence type="ECO:0000313" key="10">
    <source>
        <dbReference type="Proteomes" id="UP000198994"/>
    </source>
</evidence>
<evidence type="ECO:0000256" key="4">
    <source>
        <dbReference type="ARBA" id="ARBA00022692"/>
    </source>
</evidence>
<sequence length="181" mass="19145">MQRASFLSTGLPALRRGLQLVLNAMAAVGTLWVFAIMMLIVADVVGRNFLATPIIGVAEISARSVVAIVFLLLPPAALNGMLIRSDFLMRGLQRLSPGAARLLDGLFALAGAVIFGLVALAAWPDTHDAWVSSEFFGVRGVWTLPTFPFHLLVVLGASATSLAFTVSAAETLLKQRAVGDT</sequence>
<evidence type="ECO:0000256" key="6">
    <source>
        <dbReference type="ARBA" id="ARBA00023136"/>
    </source>
</evidence>
<evidence type="ECO:0000256" key="3">
    <source>
        <dbReference type="ARBA" id="ARBA00022475"/>
    </source>
</evidence>
<comment type="subunit">
    <text evidence="7">The complex comprises the extracytoplasmic solute receptor protein and the two transmembrane proteins.</text>
</comment>
<dbReference type="InterPro" id="IPR055348">
    <property type="entry name" value="DctQ"/>
</dbReference>
<evidence type="ECO:0000256" key="1">
    <source>
        <dbReference type="ARBA" id="ARBA00004651"/>
    </source>
</evidence>
<evidence type="ECO:0000313" key="9">
    <source>
        <dbReference type="EMBL" id="SDF38076.1"/>
    </source>
</evidence>
<dbReference type="EMBL" id="FNAV01000019">
    <property type="protein sequence ID" value="SDF38076.1"/>
    <property type="molecule type" value="Genomic_DNA"/>
</dbReference>
<keyword evidence="2 7" id="KW-0813">Transport</keyword>
<evidence type="ECO:0000256" key="7">
    <source>
        <dbReference type="RuleBase" id="RU369079"/>
    </source>
</evidence>
<keyword evidence="6 7" id="KW-0472">Membrane</keyword>
<feature type="domain" description="Tripartite ATP-independent periplasmic transporters DctQ component" evidence="8">
    <location>
        <begin position="36"/>
        <end position="171"/>
    </location>
</feature>
<evidence type="ECO:0000259" key="8">
    <source>
        <dbReference type="Pfam" id="PF04290"/>
    </source>
</evidence>
<keyword evidence="7" id="KW-0997">Cell inner membrane</keyword>
<dbReference type="Pfam" id="PF04290">
    <property type="entry name" value="DctQ"/>
    <property type="match status" value="1"/>
</dbReference>
<dbReference type="STRING" id="282683.SAMN04488105_1197"/>
<organism evidence="9 10">
    <name type="scientific">Salipiger thiooxidans</name>
    <dbReference type="NCBI Taxonomy" id="282683"/>
    <lineage>
        <taxon>Bacteria</taxon>
        <taxon>Pseudomonadati</taxon>
        <taxon>Pseudomonadota</taxon>
        <taxon>Alphaproteobacteria</taxon>
        <taxon>Rhodobacterales</taxon>
        <taxon>Roseobacteraceae</taxon>
        <taxon>Salipiger</taxon>
    </lineage>
</organism>
<gene>
    <name evidence="9" type="ORF">SAMN04488105_1197</name>
</gene>
<reference evidence="10" key="1">
    <citation type="submission" date="2016-10" db="EMBL/GenBank/DDBJ databases">
        <authorList>
            <person name="Varghese N."/>
            <person name="Submissions S."/>
        </authorList>
    </citation>
    <scope>NUCLEOTIDE SEQUENCE [LARGE SCALE GENOMIC DNA]</scope>
    <source>
        <strain evidence="10">DSM 10146</strain>
    </source>
</reference>
<name>A0A1G7KLP4_9RHOB</name>
<keyword evidence="4 7" id="KW-0812">Transmembrane</keyword>
<dbReference type="RefSeq" id="WP_165617183.1">
    <property type="nucleotide sequence ID" value="NZ_FNAV01000019.1"/>
</dbReference>
<dbReference type="Proteomes" id="UP000198994">
    <property type="component" value="Unassembled WGS sequence"/>
</dbReference>
<dbReference type="GO" id="GO:0005886">
    <property type="term" value="C:plasma membrane"/>
    <property type="evidence" value="ECO:0007669"/>
    <property type="project" value="UniProtKB-SubCell"/>
</dbReference>
<comment type="similarity">
    <text evidence="7">Belongs to the TRAP transporter small permease family.</text>
</comment>
<evidence type="ECO:0000256" key="2">
    <source>
        <dbReference type="ARBA" id="ARBA00022448"/>
    </source>
</evidence>
<comment type="function">
    <text evidence="7">Part of the tripartite ATP-independent periplasmic (TRAP) transport system.</text>
</comment>
<proteinExistence type="inferred from homology"/>
<accession>A0A1G7KLP4</accession>
<keyword evidence="5 7" id="KW-1133">Transmembrane helix</keyword>